<sequence length="300" mass="31385">MNASTATARASLPTLVVLALGTVYLIWGSTYFGIKIAIQSLPPLGMLGVRFLLGGALLYGVLRLRGVPNPRRVQWGWSAVVGLLLLGGGTGLVTLAEKQASSSVAAMLIAISPLFASLFSNLWGERTSGREWLGIGVGLVGIVLLNLGELRATPLAALLLVLAPLCWTFGSALARRVTLPDGLMGAAAEMLTGGALLLLLSPLVHEHWRTPTPASLWALAYLVVFGSILAYSAYMYLVAHTRPALATSYAYVNPLVAVLLGVGLGGEHLGHLGWLALGVIVLGVVLVIWPRSEAAKGRAA</sequence>
<dbReference type="GO" id="GO:0016020">
    <property type="term" value="C:membrane"/>
    <property type="evidence" value="ECO:0007669"/>
    <property type="project" value="UniProtKB-SubCell"/>
</dbReference>
<comment type="caution">
    <text evidence="8">The sequence shown here is derived from an EMBL/GenBank/DDBJ whole genome shotgun (WGS) entry which is preliminary data.</text>
</comment>
<protein>
    <submittedName>
        <fullName evidence="8">Drug/metabolite exporter YedA</fullName>
    </submittedName>
</protein>
<feature type="transmembrane region" description="Helical" evidence="6">
    <location>
        <begin position="12"/>
        <end position="32"/>
    </location>
</feature>
<dbReference type="EMBL" id="BMQL01000002">
    <property type="protein sequence ID" value="GGQ96848.1"/>
    <property type="molecule type" value="Genomic_DNA"/>
</dbReference>
<proteinExistence type="inferred from homology"/>
<keyword evidence="4 6" id="KW-1133">Transmembrane helix</keyword>
<evidence type="ECO:0000256" key="4">
    <source>
        <dbReference type="ARBA" id="ARBA00022989"/>
    </source>
</evidence>
<keyword evidence="3 6" id="KW-0812">Transmembrane</keyword>
<feature type="domain" description="EamA" evidence="7">
    <location>
        <begin position="156"/>
        <end position="288"/>
    </location>
</feature>
<reference evidence="8" key="1">
    <citation type="journal article" date="2014" name="Int. J. Syst. Evol. Microbiol.">
        <title>Complete genome sequence of Corynebacterium casei LMG S-19264T (=DSM 44701T), isolated from a smear-ripened cheese.</title>
        <authorList>
            <consortium name="US DOE Joint Genome Institute (JGI-PGF)"/>
            <person name="Walter F."/>
            <person name="Albersmeier A."/>
            <person name="Kalinowski J."/>
            <person name="Ruckert C."/>
        </authorList>
    </citation>
    <scope>NUCLEOTIDE SEQUENCE</scope>
    <source>
        <strain evidence="8">JCM 31311</strain>
    </source>
</reference>
<evidence type="ECO:0000256" key="2">
    <source>
        <dbReference type="ARBA" id="ARBA00007362"/>
    </source>
</evidence>
<feature type="domain" description="EamA" evidence="7">
    <location>
        <begin position="18"/>
        <end position="146"/>
    </location>
</feature>
<feature type="transmembrane region" description="Helical" evidence="6">
    <location>
        <begin position="132"/>
        <end position="148"/>
    </location>
</feature>
<evidence type="ECO:0000259" key="7">
    <source>
        <dbReference type="Pfam" id="PF00892"/>
    </source>
</evidence>
<gene>
    <name evidence="8" type="ORF">GCM10008957_06400</name>
</gene>
<evidence type="ECO:0000256" key="1">
    <source>
        <dbReference type="ARBA" id="ARBA00004141"/>
    </source>
</evidence>
<feature type="transmembrane region" description="Helical" evidence="6">
    <location>
        <begin position="154"/>
        <end position="174"/>
    </location>
</feature>
<organism evidence="8 9">
    <name type="scientific">Deinococcus ruber</name>
    <dbReference type="NCBI Taxonomy" id="1848197"/>
    <lineage>
        <taxon>Bacteria</taxon>
        <taxon>Thermotogati</taxon>
        <taxon>Deinococcota</taxon>
        <taxon>Deinococci</taxon>
        <taxon>Deinococcales</taxon>
        <taxon>Deinococcaceae</taxon>
        <taxon>Deinococcus</taxon>
    </lineage>
</organism>
<evidence type="ECO:0000256" key="5">
    <source>
        <dbReference type="ARBA" id="ARBA00023136"/>
    </source>
</evidence>
<feature type="transmembrane region" description="Helical" evidence="6">
    <location>
        <begin position="44"/>
        <end position="62"/>
    </location>
</feature>
<name>A0A918F1N0_9DEIO</name>
<evidence type="ECO:0000256" key="6">
    <source>
        <dbReference type="SAM" id="Phobius"/>
    </source>
</evidence>
<dbReference type="Gene3D" id="1.10.3730.20">
    <property type="match status" value="1"/>
</dbReference>
<evidence type="ECO:0000313" key="8">
    <source>
        <dbReference type="EMBL" id="GGQ96848.1"/>
    </source>
</evidence>
<comment type="similarity">
    <text evidence="2">Belongs to the EamA transporter family.</text>
</comment>
<feature type="transmembrane region" description="Helical" evidence="6">
    <location>
        <begin position="216"/>
        <end position="237"/>
    </location>
</feature>
<dbReference type="AlphaFoldDB" id="A0A918F1N0"/>
<dbReference type="PANTHER" id="PTHR32322:SF2">
    <property type="entry name" value="EAMA DOMAIN-CONTAINING PROTEIN"/>
    <property type="match status" value="1"/>
</dbReference>
<feature type="transmembrane region" description="Helical" evidence="6">
    <location>
        <begin position="74"/>
        <end position="96"/>
    </location>
</feature>
<dbReference type="InterPro" id="IPR000620">
    <property type="entry name" value="EamA_dom"/>
</dbReference>
<dbReference type="Proteomes" id="UP000603865">
    <property type="component" value="Unassembled WGS sequence"/>
</dbReference>
<dbReference type="SUPFAM" id="SSF103481">
    <property type="entry name" value="Multidrug resistance efflux transporter EmrE"/>
    <property type="match status" value="2"/>
</dbReference>
<dbReference type="InterPro" id="IPR037185">
    <property type="entry name" value="EmrE-like"/>
</dbReference>
<dbReference type="PANTHER" id="PTHR32322">
    <property type="entry name" value="INNER MEMBRANE TRANSPORTER"/>
    <property type="match status" value="1"/>
</dbReference>
<comment type="subcellular location">
    <subcellularLocation>
        <location evidence="1">Membrane</location>
        <topology evidence="1">Multi-pass membrane protein</topology>
    </subcellularLocation>
</comment>
<feature type="transmembrane region" description="Helical" evidence="6">
    <location>
        <begin position="249"/>
        <end position="266"/>
    </location>
</feature>
<dbReference type="RefSeq" id="WP_189088066.1">
    <property type="nucleotide sequence ID" value="NZ_BMQL01000002.1"/>
</dbReference>
<feature type="transmembrane region" description="Helical" evidence="6">
    <location>
        <begin position="272"/>
        <end position="289"/>
    </location>
</feature>
<dbReference type="InterPro" id="IPR050638">
    <property type="entry name" value="AA-Vitamin_Transporters"/>
</dbReference>
<keyword evidence="9" id="KW-1185">Reference proteome</keyword>
<feature type="transmembrane region" description="Helical" evidence="6">
    <location>
        <begin position="186"/>
        <end position="204"/>
    </location>
</feature>
<dbReference type="NCBIfam" id="NF008432">
    <property type="entry name" value="PRK11272.1"/>
    <property type="match status" value="1"/>
</dbReference>
<accession>A0A918F1N0</accession>
<reference evidence="8" key="2">
    <citation type="submission" date="2020-09" db="EMBL/GenBank/DDBJ databases">
        <authorList>
            <person name="Sun Q."/>
            <person name="Ohkuma M."/>
        </authorList>
    </citation>
    <scope>NUCLEOTIDE SEQUENCE</scope>
    <source>
        <strain evidence="8">JCM 31311</strain>
    </source>
</reference>
<evidence type="ECO:0000313" key="9">
    <source>
        <dbReference type="Proteomes" id="UP000603865"/>
    </source>
</evidence>
<feature type="transmembrane region" description="Helical" evidence="6">
    <location>
        <begin position="102"/>
        <end position="120"/>
    </location>
</feature>
<dbReference type="Pfam" id="PF00892">
    <property type="entry name" value="EamA"/>
    <property type="match status" value="2"/>
</dbReference>
<keyword evidence="5 6" id="KW-0472">Membrane</keyword>
<evidence type="ECO:0000256" key="3">
    <source>
        <dbReference type="ARBA" id="ARBA00022692"/>
    </source>
</evidence>